<reference evidence="3" key="1">
    <citation type="submission" date="2020-07" db="EMBL/GenBank/DDBJ databases">
        <authorList>
            <person name="Lin J."/>
        </authorList>
    </citation>
    <scope>NUCLEOTIDE SEQUENCE</scope>
</reference>
<protein>
    <recommendedName>
        <fullName evidence="4">Protein TRANSPARENT TESTA 12</fullName>
    </recommendedName>
</protein>
<keyword evidence="2" id="KW-0812">Transmembrane</keyword>
<dbReference type="AlphaFoldDB" id="A0A6V7NKV7"/>
<keyword evidence="2" id="KW-0472">Membrane</keyword>
<dbReference type="EMBL" id="LR862139">
    <property type="protein sequence ID" value="CAD1819231.1"/>
    <property type="molecule type" value="Genomic_DNA"/>
</dbReference>
<organism evidence="3">
    <name type="scientific">Ananas comosus var. bracteatus</name>
    <name type="common">red pineapple</name>
    <dbReference type="NCBI Taxonomy" id="296719"/>
    <lineage>
        <taxon>Eukaryota</taxon>
        <taxon>Viridiplantae</taxon>
        <taxon>Streptophyta</taxon>
        <taxon>Embryophyta</taxon>
        <taxon>Tracheophyta</taxon>
        <taxon>Spermatophyta</taxon>
        <taxon>Magnoliopsida</taxon>
        <taxon>Liliopsida</taxon>
        <taxon>Poales</taxon>
        <taxon>Bromeliaceae</taxon>
        <taxon>Bromelioideae</taxon>
        <taxon>Ananas</taxon>
    </lineage>
</organism>
<evidence type="ECO:0008006" key="4">
    <source>
        <dbReference type="Google" id="ProtNLM"/>
    </source>
</evidence>
<dbReference type="Pfam" id="PF01554">
    <property type="entry name" value="MatE"/>
    <property type="match status" value="1"/>
</dbReference>
<proteinExistence type="inferred from homology"/>
<evidence type="ECO:0000256" key="2">
    <source>
        <dbReference type="SAM" id="Phobius"/>
    </source>
</evidence>
<accession>A0A6V7NKV7</accession>
<dbReference type="GO" id="GO:0015297">
    <property type="term" value="F:antiporter activity"/>
    <property type="evidence" value="ECO:0007669"/>
    <property type="project" value="InterPro"/>
</dbReference>
<evidence type="ECO:0000313" key="3">
    <source>
        <dbReference type="EMBL" id="CAD1819231.1"/>
    </source>
</evidence>
<dbReference type="PANTHER" id="PTHR11206">
    <property type="entry name" value="MULTIDRUG RESISTANCE PROTEIN"/>
    <property type="match status" value="1"/>
</dbReference>
<sequence>MVGRDLEAVLADRAAPWVRRAGTAVCIELQLLVPLAAPAVVVYMLISVMSIATQMFCGHLGNRELAASSLGNNGIQVFAYGLMLGMGSAVETLCGQAYGAEKYEMLGVYLQRSTVLLMATGVPLA</sequence>
<gene>
    <name evidence="3" type="ORF">CB5_LOCUS2442</name>
</gene>
<evidence type="ECO:0000256" key="1">
    <source>
        <dbReference type="ARBA" id="ARBA00010199"/>
    </source>
</evidence>
<comment type="similarity">
    <text evidence="1">Belongs to the multi antimicrobial extrusion (MATE) (TC 2.A.66.1) family.</text>
</comment>
<dbReference type="InterPro" id="IPR002528">
    <property type="entry name" value="MATE_fam"/>
</dbReference>
<feature type="transmembrane region" description="Helical" evidence="2">
    <location>
        <begin position="31"/>
        <end position="53"/>
    </location>
</feature>
<dbReference type="GO" id="GO:0042910">
    <property type="term" value="F:xenobiotic transmembrane transporter activity"/>
    <property type="evidence" value="ECO:0007669"/>
    <property type="project" value="InterPro"/>
</dbReference>
<name>A0A6V7NKV7_ANACO</name>
<dbReference type="GO" id="GO:0016020">
    <property type="term" value="C:membrane"/>
    <property type="evidence" value="ECO:0007669"/>
    <property type="project" value="InterPro"/>
</dbReference>
<keyword evidence="2" id="KW-1133">Transmembrane helix</keyword>